<dbReference type="InterPro" id="IPR009053">
    <property type="entry name" value="Prefoldin"/>
</dbReference>
<reference evidence="4" key="1">
    <citation type="journal article" date="2012" name="G3 (Bethesda)">
        <title>Pichia sorbitophila, an interspecies yeast hybrid reveals early steps of genome resolution following polyploidization.</title>
        <authorList>
            <person name="Leh Louis V."/>
            <person name="Despons L."/>
            <person name="Friedrich A."/>
            <person name="Martin T."/>
            <person name="Durrens P."/>
            <person name="Casaregola S."/>
            <person name="Neuveglise C."/>
            <person name="Fairhead C."/>
            <person name="Marck C."/>
            <person name="Cruz J.A."/>
            <person name="Straub M.L."/>
            <person name="Kugler V."/>
            <person name="Sacerdot C."/>
            <person name="Uzunov Z."/>
            <person name="Thierry A."/>
            <person name="Weiss S."/>
            <person name="Bleykasten C."/>
            <person name="De Montigny J."/>
            <person name="Jacques N."/>
            <person name="Jung P."/>
            <person name="Lemaire M."/>
            <person name="Mallet S."/>
            <person name="Morel G."/>
            <person name="Richard G.F."/>
            <person name="Sarkar A."/>
            <person name="Savel G."/>
            <person name="Schacherer J."/>
            <person name="Seret M.L."/>
            <person name="Talla E."/>
            <person name="Samson G."/>
            <person name="Jubin C."/>
            <person name="Poulain J."/>
            <person name="Vacherie B."/>
            <person name="Barbe V."/>
            <person name="Pelletier E."/>
            <person name="Sherman D.J."/>
            <person name="Westhof E."/>
            <person name="Weissenbach J."/>
            <person name="Baret P.V."/>
            <person name="Wincker P."/>
            <person name="Gaillardin C."/>
            <person name="Dujon B."/>
            <person name="Souciet J.L."/>
        </authorList>
    </citation>
    <scope>NUCLEOTIDE SEQUENCE [LARGE SCALE GENOMIC DNA]</scope>
    <source>
        <strain evidence="4">CBS 270.75 / DBVPG 7215 / KCTC 17166 / NRRL Y-17582</strain>
    </source>
</reference>
<evidence type="ECO:0000256" key="2">
    <source>
        <dbReference type="ARBA" id="ARBA00023186"/>
    </source>
</evidence>
<comment type="similarity">
    <text evidence="1">Belongs to the prefoldin subunit beta family.</text>
</comment>
<proteinExistence type="inferred from homology"/>
<dbReference type="SUPFAM" id="SSF46579">
    <property type="entry name" value="Prefoldin"/>
    <property type="match status" value="1"/>
</dbReference>
<dbReference type="Proteomes" id="UP000006790">
    <property type="component" value="Chromosome 8"/>
</dbReference>
<gene>
    <name evidence="3" type="ordered locus">Ecym_8120</name>
</gene>
<dbReference type="Pfam" id="PF01920">
    <property type="entry name" value="Prefoldin_2"/>
    <property type="match status" value="1"/>
</dbReference>
<dbReference type="GO" id="GO:0032968">
    <property type="term" value="P:positive regulation of transcription elongation by RNA polymerase II"/>
    <property type="evidence" value="ECO:0007669"/>
    <property type="project" value="EnsemblFungi"/>
</dbReference>
<dbReference type="AlphaFoldDB" id="G8JX37"/>
<evidence type="ECO:0008006" key="5">
    <source>
        <dbReference type="Google" id="ProtNLM"/>
    </source>
</evidence>
<dbReference type="GO" id="GO:0044183">
    <property type="term" value="F:protein folding chaperone"/>
    <property type="evidence" value="ECO:0007669"/>
    <property type="project" value="TreeGrafter"/>
</dbReference>
<dbReference type="GO" id="GO:0051082">
    <property type="term" value="F:unfolded protein binding"/>
    <property type="evidence" value="ECO:0007669"/>
    <property type="project" value="EnsemblFungi"/>
</dbReference>
<keyword evidence="2" id="KW-0143">Chaperone</keyword>
<dbReference type="PANTHER" id="PTHR20903">
    <property type="entry name" value="PREFOLDIN SUBUNIT 1-RELATED"/>
    <property type="match status" value="1"/>
</dbReference>
<dbReference type="PANTHER" id="PTHR20903:SF0">
    <property type="entry name" value="PREFOLDIN SUBUNIT 1"/>
    <property type="match status" value="1"/>
</dbReference>
<keyword evidence="4" id="KW-1185">Reference proteome</keyword>
<dbReference type="STRING" id="931890.G8JX37"/>
<organism evidence="3 4">
    <name type="scientific">Eremothecium cymbalariae (strain CBS 270.75 / DBVPG 7215 / KCTC 17166 / NRRL Y-17582)</name>
    <name type="common">Yeast</name>
    <dbReference type="NCBI Taxonomy" id="931890"/>
    <lineage>
        <taxon>Eukaryota</taxon>
        <taxon>Fungi</taxon>
        <taxon>Dikarya</taxon>
        <taxon>Ascomycota</taxon>
        <taxon>Saccharomycotina</taxon>
        <taxon>Saccharomycetes</taxon>
        <taxon>Saccharomycetales</taxon>
        <taxon>Saccharomycetaceae</taxon>
        <taxon>Eremothecium</taxon>
    </lineage>
</organism>
<dbReference type="OMA" id="WRSCGKM"/>
<protein>
    <recommendedName>
        <fullName evidence="5">Prefoldin subunit 1</fullName>
    </recommendedName>
</protein>
<evidence type="ECO:0000313" key="3">
    <source>
        <dbReference type="EMBL" id="AET41411.1"/>
    </source>
</evidence>
<name>G8JX37_ERECY</name>
<sequence>MKKAYKIQCSEVYTTRRWNNSLKMSGGDNSIQEIAAGLRSNKAQLELVITQLNQLQRQKLLAQVTAKELSSYPVGDVWRSCGKMFITQDKQEYTEQLTKQEKTINDQIKALMIKKNYIETTLNNAMDVLRKSVQQQ</sequence>
<evidence type="ECO:0000313" key="4">
    <source>
        <dbReference type="Proteomes" id="UP000006790"/>
    </source>
</evidence>
<dbReference type="EMBL" id="CP002504">
    <property type="protein sequence ID" value="AET41411.1"/>
    <property type="molecule type" value="Genomic_DNA"/>
</dbReference>
<dbReference type="FunCoup" id="G8JX37">
    <property type="interactions" value="107"/>
</dbReference>
<dbReference type="KEGG" id="erc:Ecym_8120"/>
<dbReference type="HOGENOM" id="CLU_122140_1_1_1"/>
<dbReference type="GO" id="GO:0007010">
    <property type="term" value="P:cytoskeleton organization"/>
    <property type="evidence" value="ECO:0007669"/>
    <property type="project" value="EnsemblFungi"/>
</dbReference>
<dbReference type="InParanoid" id="G8JX37"/>
<dbReference type="OrthoDB" id="2015447at2759"/>
<dbReference type="eggNOG" id="ENOG502S3UF">
    <property type="taxonomic scope" value="Eukaryota"/>
</dbReference>
<dbReference type="InterPro" id="IPR002777">
    <property type="entry name" value="PFD_beta-like"/>
</dbReference>
<dbReference type="Gene3D" id="1.10.287.370">
    <property type="match status" value="1"/>
</dbReference>
<dbReference type="GO" id="GO:0016272">
    <property type="term" value="C:prefoldin complex"/>
    <property type="evidence" value="ECO:0007669"/>
    <property type="project" value="EnsemblFungi"/>
</dbReference>
<dbReference type="RefSeq" id="XP_003648228.1">
    <property type="nucleotide sequence ID" value="XM_003648180.1"/>
</dbReference>
<dbReference type="GeneID" id="11472695"/>
<accession>G8JX37</accession>
<dbReference type="GO" id="GO:0005737">
    <property type="term" value="C:cytoplasm"/>
    <property type="evidence" value="ECO:0007669"/>
    <property type="project" value="TreeGrafter"/>
</dbReference>
<evidence type="ECO:0000256" key="1">
    <source>
        <dbReference type="ARBA" id="ARBA00008045"/>
    </source>
</evidence>